<evidence type="ECO:0000256" key="20">
    <source>
        <dbReference type="SAM" id="MobiDB-lite"/>
    </source>
</evidence>
<feature type="region of interest" description="Disordered" evidence="20">
    <location>
        <begin position="859"/>
        <end position="881"/>
    </location>
</feature>
<feature type="domain" description="HAMP" evidence="24">
    <location>
        <begin position="360"/>
        <end position="412"/>
    </location>
</feature>
<evidence type="ECO:0000256" key="4">
    <source>
        <dbReference type="ARBA" id="ARBA00022475"/>
    </source>
</evidence>
<keyword evidence="8 21" id="KW-0812">Transmembrane</keyword>
<dbReference type="FunFam" id="1.10.287.130:FF:000002">
    <property type="entry name" value="Two-component osmosensing histidine kinase"/>
    <property type="match status" value="1"/>
</dbReference>
<evidence type="ECO:0000256" key="6">
    <source>
        <dbReference type="ARBA" id="ARBA00022553"/>
    </source>
</evidence>
<dbReference type="SUPFAM" id="SSF47384">
    <property type="entry name" value="Homodimeric domain of signal transducing histidine kinase"/>
    <property type="match status" value="1"/>
</dbReference>
<feature type="domain" description="HPt" evidence="25">
    <location>
        <begin position="926"/>
        <end position="1018"/>
    </location>
</feature>
<dbReference type="InterPro" id="IPR036097">
    <property type="entry name" value="HisK_dim/P_sf"/>
</dbReference>
<feature type="modified residue" description="Phosphohistidine" evidence="18">
    <location>
        <position position="965"/>
    </location>
</feature>
<evidence type="ECO:0000256" key="3">
    <source>
        <dbReference type="ARBA" id="ARBA00012438"/>
    </source>
</evidence>
<dbReference type="PROSITE" id="PS50110">
    <property type="entry name" value="RESPONSE_REGULATORY"/>
    <property type="match status" value="1"/>
</dbReference>
<dbReference type="PANTHER" id="PTHR43047">
    <property type="entry name" value="TWO-COMPONENT HISTIDINE PROTEIN KINASE"/>
    <property type="match status" value="1"/>
</dbReference>
<feature type="transmembrane region" description="Helical" evidence="21">
    <location>
        <begin position="337"/>
        <end position="358"/>
    </location>
</feature>
<dbReference type="Gene3D" id="3.40.50.2300">
    <property type="match status" value="1"/>
</dbReference>
<keyword evidence="6 19" id="KW-0597">Phosphoprotein</keyword>
<dbReference type="Pfam" id="PF21689">
    <property type="entry name" value="TorS_sensor_domain"/>
    <property type="match status" value="1"/>
</dbReference>
<dbReference type="AlphaFoldDB" id="A0AAN0LRH1"/>
<feature type="domain" description="Histidine kinase" evidence="22">
    <location>
        <begin position="476"/>
        <end position="694"/>
    </location>
</feature>
<evidence type="ECO:0000313" key="26">
    <source>
        <dbReference type="EMBL" id="WZS88115.1"/>
    </source>
</evidence>
<dbReference type="Gene3D" id="1.10.287.130">
    <property type="match status" value="1"/>
</dbReference>
<dbReference type="InterPro" id="IPR037952">
    <property type="entry name" value="Sensor_TorS"/>
</dbReference>
<feature type="domain" description="Response regulatory" evidence="23">
    <location>
        <begin position="712"/>
        <end position="839"/>
    </location>
</feature>
<keyword evidence="13 21" id="KW-1133">Transmembrane helix</keyword>
<evidence type="ECO:0000256" key="13">
    <source>
        <dbReference type="ARBA" id="ARBA00022989"/>
    </source>
</evidence>
<evidence type="ECO:0000256" key="9">
    <source>
        <dbReference type="ARBA" id="ARBA00022741"/>
    </source>
</evidence>
<evidence type="ECO:0000256" key="19">
    <source>
        <dbReference type="PROSITE-ProRule" id="PRU00169"/>
    </source>
</evidence>
<dbReference type="GO" id="GO:0005886">
    <property type="term" value="C:plasma membrane"/>
    <property type="evidence" value="ECO:0007669"/>
    <property type="project" value="UniProtKB-SubCell"/>
</dbReference>
<dbReference type="SMART" id="SM00388">
    <property type="entry name" value="HisKA"/>
    <property type="match status" value="1"/>
</dbReference>
<dbReference type="Pfam" id="PF00072">
    <property type="entry name" value="Response_reg"/>
    <property type="match status" value="1"/>
</dbReference>
<dbReference type="Gene3D" id="6.10.340.10">
    <property type="match status" value="1"/>
</dbReference>
<reference evidence="26 27" key="1">
    <citation type="journal article" date="2024" name="Elife">
        <title>Polysaccharide breakdown products drive degradation-dispersal cycles of foraging bacteria through changes in metabolism and motility.</title>
        <authorList>
            <person name="Stubbusch A.K."/>
            <person name="Keegstra J.M."/>
            <person name="Schwartzman J."/>
            <person name="Pontrelli S."/>
            <person name="Clerc E.E."/>
            <person name="Stocker R."/>
            <person name="Magnabosco C."/>
            <person name="Schubert O.T."/>
            <person name="Ackermann M."/>
            <person name="D'Souza G.G."/>
        </authorList>
    </citation>
    <scope>NUCLEOTIDE SEQUENCE [LARGE SCALE GENOMIC DNA]</scope>
    <source>
        <strain evidence="26 27">ZF270</strain>
    </source>
</reference>
<keyword evidence="4" id="KW-1003">Cell membrane</keyword>
<dbReference type="EMBL" id="CP135177">
    <property type="protein sequence ID" value="WZS88115.1"/>
    <property type="molecule type" value="Genomic_DNA"/>
</dbReference>
<dbReference type="InterPro" id="IPR003594">
    <property type="entry name" value="HATPase_dom"/>
</dbReference>
<dbReference type="SUPFAM" id="SSF55874">
    <property type="entry name" value="ATPase domain of HSP90 chaperone/DNA topoisomerase II/histidine kinase"/>
    <property type="match status" value="1"/>
</dbReference>
<dbReference type="InterPro" id="IPR003660">
    <property type="entry name" value="HAMP_dom"/>
</dbReference>
<accession>A0AAN0LRH1</accession>
<dbReference type="SMART" id="SM00073">
    <property type="entry name" value="HPT"/>
    <property type="match status" value="1"/>
</dbReference>
<name>A0AAN0LRH1_9VIBR</name>
<dbReference type="InterPro" id="IPR011006">
    <property type="entry name" value="CheY-like_superfamily"/>
</dbReference>
<evidence type="ECO:0000256" key="10">
    <source>
        <dbReference type="ARBA" id="ARBA00022777"/>
    </source>
</evidence>
<dbReference type="PRINTS" id="PR00344">
    <property type="entry name" value="BCTRLSENSOR"/>
</dbReference>
<dbReference type="InterPro" id="IPR005467">
    <property type="entry name" value="His_kinase_dom"/>
</dbReference>
<dbReference type="Pfam" id="PF02518">
    <property type="entry name" value="HATPase_c"/>
    <property type="match status" value="1"/>
</dbReference>
<dbReference type="InterPro" id="IPR003661">
    <property type="entry name" value="HisK_dim/P_dom"/>
</dbReference>
<dbReference type="CDD" id="cd17546">
    <property type="entry name" value="REC_hyHK_CKI1_RcsC-like"/>
    <property type="match status" value="1"/>
</dbReference>
<dbReference type="InterPro" id="IPR008207">
    <property type="entry name" value="Sig_transdc_His_kin_Hpt_dom"/>
</dbReference>
<dbReference type="SMART" id="SM00387">
    <property type="entry name" value="HATPase_c"/>
    <property type="match status" value="1"/>
</dbReference>
<keyword evidence="15 21" id="KW-0472">Membrane</keyword>
<evidence type="ECO:0000256" key="21">
    <source>
        <dbReference type="SAM" id="Phobius"/>
    </source>
</evidence>
<dbReference type="CDD" id="cd00082">
    <property type="entry name" value="HisKA"/>
    <property type="match status" value="1"/>
</dbReference>
<feature type="transmembrane region" description="Helical" evidence="21">
    <location>
        <begin position="12"/>
        <end position="37"/>
    </location>
</feature>
<evidence type="ECO:0000259" key="25">
    <source>
        <dbReference type="PROSITE" id="PS50894"/>
    </source>
</evidence>
<evidence type="ECO:0000313" key="27">
    <source>
        <dbReference type="Proteomes" id="UP001441914"/>
    </source>
</evidence>
<dbReference type="PROSITE" id="PS50109">
    <property type="entry name" value="HIS_KIN"/>
    <property type="match status" value="1"/>
</dbReference>
<dbReference type="InterPro" id="IPR001789">
    <property type="entry name" value="Sig_transdc_resp-reg_receiver"/>
</dbReference>
<dbReference type="PROSITE" id="PS50894">
    <property type="entry name" value="HPT"/>
    <property type="match status" value="1"/>
</dbReference>
<comment type="subcellular location">
    <subcellularLocation>
        <location evidence="2">Cell inner membrane</location>
        <topology evidence="2">Multi-pass membrane protein</topology>
    </subcellularLocation>
</comment>
<sequence length="1018" mass="112685">MLLASASIGRKLLASFLVMAMLVLLSALIGVSGFSFVAKTERNVVDSALPAMIEARQVSELSNRIISSVQTLSNARNEAERKEAGTVLFDQLEALLQHIKELGVDSFDSELLNKLENNVQSVINTLAELGVSVERKLWLTKELSSRVEEMRLLAEELEQLTRTQVLNTATIAVANVTHIYDLLESQETDKAYQALDALVEVDLDLSERLHELHLLAFKMLNQIEETQTVTNVERIHQIQTEFESNLRIMVRRVKAVEDPTRSAQMSQLLEELRKRQVVFDISLEQYENTKKSEFLMQNTLQLFSQLNTTVNQLIDDSNLSTKKAVDELTSTLSLAQWSLSVISIIGLVIVAFIVWRVVYVSVVKRLTEYSSALMLIAQGRLNIDISVKGNDELAHMGEAIITARNTAQALQVVAVGEAKAKRELEEHKEHLEELITERTYQLQQTNEKLNVEVGNHAKARNAAEQASRAKSAFLATMSHEIRTPMNGVLGTARLLKDTGLDPLQSGYADIINRSGKNLLAILNDVLDYSKIEAGHLEIRVASFDLHQMVQDTYQLMEGRAAEKKLNFDFHIESDVKRYWRGDATRISQILNNLVGNAIKFTESGSVDIFISLDVEDENRVMFEVSDTGVGIDASEQTCLFDAFSQTDSGRNKTGGTGLGLAISKSIMLAMNGEIGVHSEEGEGSQFWFSVPLEIGEKIETKTAVVETCIRAKVLLIEDNPVNCIVAEGFLHNLGHEVVIATTGQEARVLFTEQAFDIALVDINLPDCDGVELIQQLKSSYDTQRVQTLYANTQHVPPMVAVSAHVFNEEVEGYLSSGFDGFLPKPLEKEALSQLIVTQLDGKSLLLPQPGPDDAICKEAARQNKIDRPNKTDRLSRTNEEHQEPPYMAGVIVDSISEMSAQKSGVGETTVTLIDRKVIEGDLSILGLEKMKQIVGLFEESSQQTLNELVQASEAANGREVKSLAHKLKGSAGSLGLSALLNLCQSIEASDDPLKQYRDCSESLIQLTKDSLAELQLQL</sequence>
<dbReference type="CDD" id="cd16922">
    <property type="entry name" value="HATPase_EvgS-ArcB-TorS-like"/>
    <property type="match status" value="1"/>
</dbReference>
<evidence type="ECO:0000256" key="15">
    <source>
        <dbReference type="ARBA" id="ARBA00023136"/>
    </source>
</evidence>
<protein>
    <recommendedName>
        <fullName evidence="17">Sensory/regulatory protein RpfC</fullName>
        <ecNumber evidence="3">2.7.13.3</ecNumber>
    </recommendedName>
</protein>
<evidence type="ECO:0000256" key="16">
    <source>
        <dbReference type="ARBA" id="ARBA00064003"/>
    </source>
</evidence>
<dbReference type="Gene3D" id="3.30.565.10">
    <property type="entry name" value="Histidine kinase-like ATPase, C-terminal domain"/>
    <property type="match status" value="1"/>
</dbReference>
<comment type="catalytic activity">
    <reaction evidence="1">
        <text>ATP + protein L-histidine = ADP + protein N-phospho-L-histidine.</text>
        <dbReference type="EC" id="2.7.13.3"/>
    </reaction>
</comment>
<evidence type="ECO:0000259" key="22">
    <source>
        <dbReference type="PROSITE" id="PS50109"/>
    </source>
</evidence>
<evidence type="ECO:0000256" key="1">
    <source>
        <dbReference type="ARBA" id="ARBA00000085"/>
    </source>
</evidence>
<dbReference type="InterPro" id="IPR036890">
    <property type="entry name" value="HATPase_C_sf"/>
</dbReference>
<dbReference type="InterPro" id="IPR038188">
    <property type="entry name" value="TorS_sensor_sf"/>
</dbReference>
<dbReference type="GO" id="GO:0000155">
    <property type="term" value="F:phosphorelay sensor kinase activity"/>
    <property type="evidence" value="ECO:0007669"/>
    <property type="project" value="InterPro"/>
</dbReference>
<dbReference type="FunFam" id="3.30.565.10:FF:000010">
    <property type="entry name" value="Sensor histidine kinase RcsC"/>
    <property type="match status" value="1"/>
</dbReference>
<keyword evidence="11" id="KW-0378">Hydrolase</keyword>
<dbReference type="Pfam" id="PF01627">
    <property type="entry name" value="Hpt"/>
    <property type="match status" value="1"/>
</dbReference>
<keyword evidence="12" id="KW-0067">ATP-binding</keyword>
<dbReference type="SUPFAM" id="SSF47226">
    <property type="entry name" value="Histidine-containing phosphotransfer domain, HPT domain"/>
    <property type="match status" value="1"/>
</dbReference>
<dbReference type="GO" id="GO:0016787">
    <property type="term" value="F:hydrolase activity"/>
    <property type="evidence" value="ECO:0007669"/>
    <property type="project" value="UniProtKB-KW"/>
</dbReference>
<dbReference type="InterPro" id="IPR004358">
    <property type="entry name" value="Sig_transdc_His_kin-like_C"/>
</dbReference>
<evidence type="ECO:0000256" key="18">
    <source>
        <dbReference type="PROSITE-ProRule" id="PRU00110"/>
    </source>
</evidence>
<evidence type="ECO:0000256" key="2">
    <source>
        <dbReference type="ARBA" id="ARBA00004429"/>
    </source>
</evidence>
<evidence type="ECO:0000256" key="12">
    <source>
        <dbReference type="ARBA" id="ARBA00022840"/>
    </source>
</evidence>
<dbReference type="NCBIfam" id="TIGR02956">
    <property type="entry name" value="TMAO_torS"/>
    <property type="match status" value="1"/>
</dbReference>
<evidence type="ECO:0000256" key="5">
    <source>
        <dbReference type="ARBA" id="ARBA00022519"/>
    </source>
</evidence>
<dbReference type="GO" id="GO:0005524">
    <property type="term" value="F:ATP binding"/>
    <property type="evidence" value="ECO:0007669"/>
    <property type="project" value="UniProtKB-KW"/>
</dbReference>
<keyword evidence="27" id="KW-1185">Reference proteome</keyword>
<dbReference type="Pfam" id="PF00512">
    <property type="entry name" value="HisKA"/>
    <property type="match status" value="1"/>
</dbReference>
<dbReference type="CDD" id="cd16172">
    <property type="entry name" value="TorS_sensor_domain"/>
    <property type="match status" value="1"/>
</dbReference>
<evidence type="ECO:0000259" key="23">
    <source>
        <dbReference type="PROSITE" id="PS50110"/>
    </source>
</evidence>
<keyword evidence="7 26" id="KW-0808">Transferase</keyword>
<dbReference type="Gene3D" id="1.20.120.160">
    <property type="entry name" value="HPT domain"/>
    <property type="match status" value="1"/>
</dbReference>
<dbReference type="PIRSF" id="PIRSF036437">
    <property type="entry name" value="HK_TorS"/>
    <property type="match status" value="1"/>
</dbReference>
<dbReference type="InterPro" id="IPR014302">
    <property type="entry name" value="Sig_transdc_His_kinase_TorS"/>
</dbReference>
<evidence type="ECO:0000256" key="7">
    <source>
        <dbReference type="ARBA" id="ARBA00022679"/>
    </source>
</evidence>
<evidence type="ECO:0000256" key="14">
    <source>
        <dbReference type="ARBA" id="ARBA00023012"/>
    </source>
</evidence>
<proteinExistence type="predicted"/>
<evidence type="ECO:0000256" key="17">
    <source>
        <dbReference type="ARBA" id="ARBA00068150"/>
    </source>
</evidence>
<dbReference type="Proteomes" id="UP001441914">
    <property type="component" value="Chromosome 2"/>
</dbReference>
<comment type="subunit">
    <text evidence="16">At low DSF concentrations, interacts with RpfF.</text>
</comment>
<dbReference type="SUPFAM" id="SSF52172">
    <property type="entry name" value="CheY-like"/>
    <property type="match status" value="1"/>
</dbReference>
<keyword evidence="9" id="KW-0547">Nucleotide-binding</keyword>
<evidence type="ECO:0000256" key="11">
    <source>
        <dbReference type="ARBA" id="ARBA00022801"/>
    </source>
</evidence>
<organism evidence="26 27">
    <name type="scientific">Vibrio cyclitrophicus ZF270</name>
    <dbReference type="NCBI Taxonomy" id="1136176"/>
    <lineage>
        <taxon>Bacteria</taxon>
        <taxon>Pseudomonadati</taxon>
        <taxon>Pseudomonadota</taxon>
        <taxon>Gammaproteobacteria</taxon>
        <taxon>Vibrionales</taxon>
        <taxon>Vibrionaceae</taxon>
        <taxon>Vibrio</taxon>
    </lineage>
</organism>
<gene>
    <name evidence="26" type="primary">torS</name>
    <name evidence="26" type="ORF">QYQ95_16300</name>
</gene>
<dbReference type="EC" id="2.7.13.3" evidence="3"/>
<dbReference type="SMART" id="SM00448">
    <property type="entry name" value="REC"/>
    <property type="match status" value="1"/>
</dbReference>
<dbReference type="Gene3D" id="1.20.58.920">
    <property type="match status" value="1"/>
</dbReference>
<dbReference type="RefSeq" id="WP_016800295.1">
    <property type="nucleotide sequence ID" value="NZ_AIDR02000030.1"/>
</dbReference>
<feature type="modified residue" description="4-aspartylphosphate" evidence="19">
    <location>
        <position position="761"/>
    </location>
</feature>
<dbReference type="CDD" id="cd00088">
    <property type="entry name" value="HPT"/>
    <property type="match status" value="1"/>
</dbReference>
<evidence type="ECO:0000259" key="24">
    <source>
        <dbReference type="PROSITE" id="PS50885"/>
    </source>
</evidence>
<evidence type="ECO:0000256" key="8">
    <source>
        <dbReference type="ARBA" id="ARBA00022692"/>
    </source>
</evidence>
<dbReference type="PROSITE" id="PS50885">
    <property type="entry name" value="HAMP"/>
    <property type="match status" value="1"/>
</dbReference>
<keyword evidence="10 26" id="KW-0418">Kinase</keyword>
<keyword evidence="14" id="KW-0902">Two-component regulatory system</keyword>
<dbReference type="InterPro" id="IPR036641">
    <property type="entry name" value="HPT_dom_sf"/>
</dbReference>
<keyword evidence="5" id="KW-0997">Cell inner membrane</keyword>